<protein>
    <submittedName>
        <fullName evidence="2">Uncharacterized protein</fullName>
    </submittedName>
</protein>
<reference evidence="2 3" key="1">
    <citation type="submission" date="2018-12" db="EMBL/GenBank/DDBJ databases">
        <title>Mesorhizobium carbonis sp. nov., isolated from coal mine water.</title>
        <authorList>
            <person name="Xin W."/>
            <person name="Xu Z."/>
            <person name="Xiang F."/>
            <person name="Zhang J."/>
            <person name="Xi L."/>
            <person name="Liu J."/>
        </authorList>
    </citation>
    <scope>NUCLEOTIDE SEQUENCE [LARGE SCALE GENOMIC DNA]</scope>
    <source>
        <strain evidence="2 3">B2.3</strain>
    </source>
</reference>
<name>A0A429YWA0_9HYPH</name>
<gene>
    <name evidence="2" type="ORF">EJC49_14940</name>
</gene>
<evidence type="ECO:0000256" key="1">
    <source>
        <dbReference type="SAM" id="MobiDB-lite"/>
    </source>
</evidence>
<comment type="caution">
    <text evidence="2">The sequence shown here is derived from an EMBL/GenBank/DDBJ whole genome shotgun (WGS) entry which is preliminary data.</text>
</comment>
<feature type="region of interest" description="Disordered" evidence="1">
    <location>
        <begin position="1"/>
        <end position="67"/>
    </location>
</feature>
<evidence type="ECO:0000313" key="3">
    <source>
        <dbReference type="Proteomes" id="UP000278398"/>
    </source>
</evidence>
<evidence type="ECO:0000313" key="2">
    <source>
        <dbReference type="EMBL" id="RST85606.1"/>
    </source>
</evidence>
<keyword evidence="3" id="KW-1185">Reference proteome</keyword>
<organism evidence="2 3">
    <name type="scientific">Aquibium carbonis</name>
    <dbReference type="NCBI Taxonomy" id="2495581"/>
    <lineage>
        <taxon>Bacteria</taxon>
        <taxon>Pseudomonadati</taxon>
        <taxon>Pseudomonadota</taxon>
        <taxon>Alphaproteobacteria</taxon>
        <taxon>Hyphomicrobiales</taxon>
        <taxon>Phyllobacteriaceae</taxon>
        <taxon>Aquibium</taxon>
    </lineage>
</organism>
<dbReference type="EMBL" id="RWKW01000053">
    <property type="protein sequence ID" value="RST85606.1"/>
    <property type="molecule type" value="Genomic_DNA"/>
</dbReference>
<sequence length="67" mass="8078">MQNDERQPAPEKFSLARLKARPRRQQVREAWHRWAAKPENRERKRAADRARYQARKAQQQLKGTPTK</sequence>
<feature type="compositionally biased region" description="Basic and acidic residues" evidence="1">
    <location>
        <begin position="26"/>
        <end position="51"/>
    </location>
</feature>
<dbReference type="Proteomes" id="UP000278398">
    <property type="component" value="Unassembled WGS sequence"/>
</dbReference>
<dbReference type="AlphaFoldDB" id="A0A429YWA0"/>
<accession>A0A429YWA0</accession>
<proteinExistence type="predicted"/>